<dbReference type="Proteomes" id="UP000237881">
    <property type="component" value="Unassembled WGS sequence"/>
</dbReference>
<comment type="caution">
    <text evidence="2">The sequence shown here is derived from an EMBL/GenBank/DDBJ whole genome shotgun (WGS) entry which is preliminary data.</text>
</comment>
<sequence>MFQNSDGSIHGDDGVTKKGTEKGVDTGAGLVSIRTVDGKDEVWYKKSDGLYVYNASTGKTSEKPVENSADAIRIVSSPGSAGLVFQNSDGSIHGENGAVQPEAASGVETGAGLVAIRLVNGVYQVWYKKSPPCK</sequence>
<name>A0ABD6W6J4_RATRA</name>
<dbReference type="EMBL" id="PSUL01000030">
    <property type="protein sequence ID" value="PPF11730.1"/>
    <property type="molecule type" value="Genomic_DNA"/>
</dbReference>
<accession>A0ABD6W6J4</accession>
<reference evidence="2 3" key="1">
    <citation type="submission" date="2018-02" db="EMBL/GenBank/DDBJ databases">
        <title>Bacteriophage NCPPB3778 and a type I-E CRISPR drive the evolution of the US Biological Select Agent, Rathayibacter toxicus.</title>
        <authorList>
            <person name="Davis E.W.II."/>
            <person name="Tabima J.F."/>
            <person name="Weisberg A.J."/>
            <person name="Lopes L.D."/>
            <person name="Wiseman M.S."/>
            <person name="Wiseman M.S."/>
            <person name="Pupko T."/>
            <person name="Belcher M.S."/>
            <person name="Sechler A.J."/>
            <person name="Tancos M.A."/>
            <person name="Schroeder B.K."/>
            <person name="Murray T.D."/>
            <person name="Luster D.G."/>
            <person name="Schneider W.L."/>
            <person name="Rogers E."/>
            <person name="Andreote F.D."/>
            <person name="Grunwald N.J."/>
            <person name="Putnam M.L."/>
            <person name="Chang J.H."/>
        </authorList>
    </citation>
    <scope>NUCLEOTIDE SEQUENCE [LARGE SCALE GENOMIC DNA]</scope>
    <source>
        <strain evidence="2 3">AY1I9</strain>
    </source>
</reference>
<evidence type="ECO:0000256" key="1">
    <source>
        <dbReference type="SAM" id="MobiDB-lite"/>
    </source>
</evidence>
<gene>
    <name evidence="2" type="ORF">C5C04_11630</name>
</gene>
<evidence type="ECO:0000313" key="2">
    <source>
        <dbReference type="EMBL" id="PPF11730.1"/>
    </source>
</evidence>
<evidence type="ECO:0000313" key="3">
    <source>
        <dbReference type="Proteomes" id="UP000237881"/>
    </source>
</evidence>
<proteinExistence type="predicted"/>
<organism evidence="2 3">
    <name type="scientific">Rathayibacter rathayi</name>
    <name type="common">Corynebacterium rathayi</name>
    <dbReference type="NCBI Taxonomy" id="33887"/>
    <lineage>
        <taxon>Bacteria</taxon>
        <taxon>Bacillati</taxon>
        <taxon>Actinomycetota</taxon>
        <taxon>Actinomycetes</taxon>
        <taxon>Micrococcales</taxon>
        <taxon>Microbacteriaceae</taxon>
        <taxon>Rathayibacter</taxon>
    </lineage>
</organism>
<feature type="region of interest" description="Disordered" evidence="1">
    <location>
        <begin position="1"/>
        <end position="22"/>
    </location>
</feature>
<dbReference type="AlphaFoldDB" id="A0ABD6W6J4"/>
<protein>
    <submittedName>
        <fullName evidence="2">Uncharacterized protein</fullName>
    </submittedName>
</protein>
<feature type="compositionally biased region" description="Basic and acidic residues" evidence="1">
    <location>
        <begin position="9"/>
        <end position="22"/>
    </location>
</feature>